<gene>
    <name evidence="1" type="ORF">CURHAP_LOCUS33940</name>
    <name evidence="2" type="ORF">ORAREDHAP_LOCUS33528</name>
</gene>
<keyword evidence="4" id="KW-1185">Reference proteome</keyword>
<dbReference type="OrthoDB" id="10514565at2759"/>
<reference evidence="1 3" key="2">
    <citation type="submission" date="2020-05" db="EMBL/GenBank/DDBJ databases">
        <authorList>
            <person name="Campoy J."/>
            <person name="Schneeberger K."/>
            <person name="Spophaly S."/>
        </authorList>
    </citation>
    <scope>NUCLEOTIDE SEQUENCE [LARGE SCALE GENOMIC DNA]</scope>
    <source>
        <strain evidence="1">PruArmRojPasFocal</strain>
    </source>
</reference>
<protein>
    <recommendedName>
        <fullName evidence="5">KEN domain-containing protein</fullName>
    </recommendedName>
</protein>
<dbReference type="Gene3D" id="1.20.1440.180">
    <property type="entry name" value="KEN domain"/>
    <property type="match status" value="1"/>
</dbReference>
<proteinExistence type="predicted"/>
<accession>A0A6J5UZ87</accession>
<reference evidence="4" key="1">
    <citation type="journal article" date="2020" name="Genome Biol.">
        <title>Gamete binning: chromosome-level and haplotype-resolved genome assembly enabled by high-throughput single-cell sequencing of gamete genomes.</title>
        <authorList>
            <person name="Campoy J.A."/>
            <person name="Sun H."/>
            <person name="Goel M."/>
            <person name="Jiao W.-B."/>
            <person name="Folz-Donahue K."/>
            <person name="Wang N."/>
            <person name="Rubio M."/>
            <person name="Liu C."/>
            <person name="Kukat C."/>
            <person name="Ruiz D."/>
            <person name="Huettel B."/>
            <person name="Schneeberger K."/>
        </authorList>
    </citation>
    <scope>NUCLEOTIDE SEQUENCE [LARGE SCALE GENOMIC DNA]</scope>
    <source>
        <strain evidence="4">cv. Rojo Pasion</strain>
    </source>
</reference>
<dbReference type="AlphaFoldDB" id="A0A6J5UZ87"/>
<evidence type="ECO:0000313" key="1">
    <source>
        <dbReference type="EMBL" id="CAB4280977.1"/>
    </source>
</evidence>
<organism evidence="1 3">
    <name type="scientific">Prunus armeniaca</name>
    <name type="common">Apricot</name>
    <name type="synonym">Armeniaca vulgaris</name>
    <dbReference type="NCBI Taxonomy" id="36596"/>
    <lineage>
        <taxon>Eukaryota</taxon>
        <taxon>Viridiplantae</taxon>
        <taxon>Streptophyta</taxon>
        <taxon>Embryophyta</taxon>
        <taxon>Tracheophyta</taxon>
        <taxon>Spermatophyta</taxon>
        <taxon>Magnoliopsida</taxon>
        <taxon>eudicotyledons</taxon>
        <taxon>Gunneridae</taxon>
        <taxon>Pentapetalae</taxon>
        <taxon>rosids</taxon>
        <taxon>fabids</taxon>
        <taxon>Rosales</taxon>
        <taxon>Rosaceae</taxon>
        <taxon>Amygdaloideae</taxon>
        <taxon>Amygdaleae</taxon>
        <taxon>Prunus</taxon>
    </lineage>
</organism>
<name>A0A6J5UZ87_PRUAR</name>
<dbReference type="EMBL" id="CAEKKB010000005">
    <property type="protein sequence ID" value="CAB4311387.1"/>
    <property type="molecule type" value="Genomic_DNA"/>
</dbReference>
<dbReference type="Proteomes" id="UP000507245">
    <property type="component" value="Unassembled WGS sequence"/>
</dbReference>
<evidence type="ECO:0008006" key="5">
    <source>
        <dbReference type="Google" id="ProtNLM"/>
    </source>
</evidence>
<sequence>MEGEMFFKEDRRGGMPVTFVNMDAKAGTKLSVEEIFSEAESDMEKGWWSLCYDKFDKTLSEWVGNFDPTKFNLIVGSNCLSDFWRGTIRDLIEAIAQIHYCGFFHGSLNRYENYVVVGDQMKIYNIGGCLDGCSSAHARYSKKMQDFIDFRDTLQDLLAPGFTNWPERDTFLQCFDDAAKFNLSYKDYVEKLKNHPFLLTPRGRLKYVTSIYNDNHLFTINQELNNGDEFQDFYDWYEDKDKDNWAKFLCDIFESEISNSYDRRPSQLLRFMRNIYEHYRKYTKTKTIENVDEILRTHWKGFIDRVHLINKIEACVDEGCCS</sequence>
<evidence type="ECO:0000313" key="4">
    <source>
        <dbReference type="Proteomes" id="UP000507245"/>
    </source>
</evidence>
<evidence type="ECO:0000313" key="3">
    <source>
        <dbReference type="Proteomes" id="UP000507222"/>
    </source>
</evidence>
<dbReference type="EMBL" id="CAEKDK010000005">
    <property type="protein sequence ID" value="CAB4280977.1"/>
    <property type="molecule type" value="Genomic_DNA"/>
</dbReference>
<dbReference type="Proteomes" id="UP000507222">
    <property type="component" value="Unassembled WGS sequence"/>
</dbReference>
<evidence type="ECO:0000313" key="2">
    <source>
        <dbReference type="EMBL" id="CAB4311387.1"/>
    </source>
</evidence>
<dbReference type="InterPro" id="IPR038357">
    <property type="entry name" value="KEN_sf"/>
</dbReference>